<dbReference type="SUPFAM" id="SSF158702">
    <property type="entry name" value="Sec63 N-terminal domain-like"/>
    <property type="match status" value="1"/>
</dbReference>
<dbReference type="GO" id="GO:0043138">
    <property type="term" value="F:3'-5' DNA helicase activity"/>
    <property type="evidence" value="ECO:0007669"/>
    <property type="project" value="UniProtKB-EC"/>
</dbReference>
<evidence type="ECO:0000259" key="12">
    <source>
        <dbReference type="PROSITE" id="PS51192"/>
    </source>
</evidence>
<evidence type="ECO:0000256" key="1">
    <source>
        <dbReference type="ARBA" id="ARBA00010140"/>
    </source>
</evidence>
<keyword evidence="7" id="KW-0469">Meiosis</keyword>
<feature type="compositionally biased region" description="Low complexity" evidence="11">
    <location>
        <begin position="977"/>
        <end position="988"/>
    </location>
</feature>
<dbReference type="InterPro" id="IPR027417">
    <property type="entry name" value="P-loop_NTPase"/>
</dbReference>
<evidence type="ECO:0000256" key="8">
    <source>
        <dbReference type="ARBA" id="ARBA00034617"/>
    </source>
</evidence>
<feature type="region of interest" description="Disordered" evidence="11">
    <location>
        <begin position="24"/>
        <end position="88"/>
    </location>
</feature>
<keyword evidence="2" id="KW-0547">Nucleotide-binding</keyword>
<dbReference type="Pfam" id="PF02889">
    <property type="entry name" value="Sec63"/>
    <property type="match status" value="1"/>
</dbReference>
<evidence type="ECO:0000313" key="15">
    <source>
        <dbReference type="Proteomes" id="UP000007431"/>
    </source>
</evidence>
<dbReference type="Gene3D" id="1.10.10.10">
    <property type="entry name" value="Winged helix-like DNA-binding domain superfamily/Winged helix DNA-binding domain"/>
    <property type="match status" value="1"/>
</dbReference>
<keyword evidence="6" id="KW-0413">Isomerase</keyword>
<evidence type="ECO:0000256" key="9">
    <source>
        <dbReference type="ARBA" id="ARBA00034808"/>
    </source>
</evidence>
<dbReference type="SUPFAM" id="SSF52540">
    <property type="entry name" value="P-loop containing nucleoside triphosphate hydrolases"/>
    <property type="match status" value="1"/>
</dbReference>
<dbReference type="SMART" id="SM00973">
    <property type="entry name" value="Sec63"/>
    <property type="match status" value="1"/>
</dbReference>
<organism evidence="15">
    <name type="scientific">Schizophyllum commune (strain H4-8 / FGSC 9210)</name>
    <name type="common">Split gill fungus</name>
    <dbReference type="NCBI Taxonomy" id="578458"/>
    <lineage>
        <taxon>Eukaryota</taxon>
        <taxon>Fungi</taxon>
        <taxon>Dikarya</taxon>
        <taxon>Basidiomycota</taxon>
        <taxon>Agaricomycotina</taxon>
        <taxon>Agaricomycetes</taxon>
        <taxon>Agaricomycetidae</taxon>
        <taxon>Agaricales</taxon>
        <taxon>Schizophyllaceae</taxon>
        <taxon>Schizophyllum</taxon>
    </lineage>
</organism>
<feature type="compositionally biased region" description="Basic and acidic residues" evidence="11">
    <location>
        <begin position="1064"/>
        <end position="1078"/>
    </location>
</feature>
<dbReference type="InterPro" id="IPR011545">
    <property type="entry name" value="DEAD/DEAH_box_helicase_dom"/>
</dbReference>
<proteinExistence type="inferred from homology"/>
<keyword evidence="15" id="KW-1185">Reference proteome</keyword>
<dbReference type="InterPro" id="IPR052247">
    <property type="entry name" value="Meiotic_Crossover_Helicase"/>
</dbReference>
<dbReference type="EMBL" id="GL377303">
    <property type="protein sequence ID" value="EFJ00803.1"/>
    <property type="molecule type" value="Genomic_DNA"/>
</dbReference>
<dbReference type="PANTHER" id="PTHR47835">
    <property type="entry name" value="HFM1, ATP DEPENDENT DNA HELICASE HOMOLOG"/>
    <property type="match status" value="1"/>
</dbReference>
<dbReference type="OrthoDB" id="5575at2759"/>
<evidence type="ECO:0000256" key="4">
    <source>
        <dbReference type="ARBA" id="ARBA00022806"/>
    </source>
</evidence>
<dbReference type="SMART" id="SM00490">
    <property type="entry name" value="HELICc"/>
    <property type="match status" value="1"/>
</dbReference>
<dbReference type="EC" id="5.6.2.4" evidence="9"/>
<dbReference type="GeneID" id="9587355"/>
<dbReference type="Pfam" id="PF23445">
    <property type="entry name" value="WHD_SNRNP200"/>
    <property type="match status" value="1"/>
</dbReference>
<evidence type="ECO:0000256" key="10">
    <source>
        <dbReference type="ARBA" id="ARBA00048988"/>
    </source>
</evidence>
<dbReference type="Gene3D" id="3.40.50.300">
    <property type="entry name" value="P-loop containing nucleotide triphosphate hydrolases"/>
    <property type="match status" value="2"/>
</dbReference>
<feature type="compositionally biased region" description="Acidic residues" evidence="11">
    <location>
        <begin position="1124"/>
        <end position="1135"/>
    </location>
</feature>
<evidence type="ECO:0000256" key="7">
    <source>
        <dbReference type="ARBA" id="ARBA00023254"/>
    </source>
</evidence>
<feature type="compositionally biased region" description="Polar residues" evidence="11">
    <location>
        <begin position="1247"/>
        <end position="1266"/>
    </location>
</feature>
<feature type="domain" description="Helicase C-terminal" evidence="13">
    <location>
        <begin position="360"/>
        <end position="551"/>
    </location>
</feature>
<dbReference type="GO" id="GO:0005524">
    <property type="term" value="F:ATP binding"/>
    <property type="evidence" value="ECO:0007669"/>
    <property type="project" value="UniProtKB-KW"/>
</dbReference>
<dbReference type="InterPro" id="IPR004179">
    <property type="entry name" value="Sec63-dom"/>
</dbReference>
<sequence>MHPEEIAEFPEEPLEEEYIEYYPSQQDGYETYGSDPQYAPSHNDQVQYDGYEDPTQLQPHNQKPTRAQGYSYYPDDEHAAPSQHDPGVPDRIRLRPVSELPDVYRTMFKFGVFNAVQSTCIDPIMTTDENMVISGMTRSSGAPDIYSYSVLTAPTGSGKTVLFELAIIKMLNDMRSNGSSLKCVYMAPTKALCSERQRDWSAKFDPLGIKCCELTGDTVLFGKGAWGDAKHATIIITTGEKWDSLTRNWSEHGQVLSQIQLFLVDEVHILNESRGSTLEVVISRMKTRGTSVRFVMVSATVPNIQDIANWVGSARNREKPAKVYEFGEEYRPCKLTRHVVSVPRQKNSNDFQFAKILDYKLFETLQLYSSGKPILVFVATRKGVFGTADQLKKDYDEAMKKKQTLPWSKPPRSNYAFNDKRLEELALYGIGVHHAGLGMDDRRATEELYLNRKLRIVIATSTLAVGVNLPAHTVVIKGVHMFQNNMMIEYSDLDIVQMLGRAGRPQFDKEGVAIILCEEQLEAKYRALVQGRTILESSLHLNLSEHLNSEIGLGTITNLDSAKGWLRNSFLFQRIQRNPNHYALGKSEEQTWEERMDDLVIQSIVKLKESELVSYEGEAPAIGHLQSTEYGDIMSKFYIRQSTMCLILAMPEKPTLREVLLGKINRHNDLRFTIKKVEKTADKAFLLIQAVLGGLPLNSPEFKSADSQPQLEAFGIFKHIGRIAKAVVEVAIARQRGAQLKYGLELSRCFNAKAWEDRPIVLRQIAKIGEKSISVWSSSLPQSNVLAEHGITTVPKLRMQNPIRIEALLNRRPPFGHEVLAFVHEMPQYSLNIKELQVHPGGGDRPAAVEVLVECGVIEPPQTSSSNKKAKLKGGTFTSVLTMTSNDDFVDFRRIPTKSIGSCKSFEVTAELMKPSQSVVVYISSDQMVEDLEANPDFWDMMDDEAPTSDEKPFPQSAPANHRTGKTNENKPPPAPKAAKARPQAPAPSTDSAFEERWPSCNHNCKDKTKCRHLCCRDGLPAPPLGLRKRPSTGNADPKSPAPTQAKMLKKKTPVKKSPAKPRAKPDRRLHDLDELHRNAKVSENLGIGNGKRIKIDTTPLKLSSPQKIKPEHGGRSPLLEFKELEDDDDDDLPDPLDILRTVLSKQESSDDYSDSELDALMLKIPSDEIPTSSAPPVRGSSSKKRPSTPVSRNNVKRAKVERKSLSPGPYHNKVDVEPLFLDVPSSEEDKPIIADPVPASKRRPNCSPTPSPTTDARTYAPTAQNPAGVPYNDSRATYDDIATYDDATAYDDSGYFESLAMPPSPISLCDVDKPMDCSSVITAASGLSPTPSRKAEETLAMQVDEMDEFDAWLNSGAVEIV</sequence>
<evidence type="ECO:0000256" key="2">
    <source>
        <dbReference type="ARBA" id="ARBA00022741"/>
    </source>
</evidence>
<reference evidence="14 15" key="1">
    <citation type="journal article" date="2010" name="Nat. Biotechnol.">
        <title>Genome sequence of the model mushroom Schizophyllum commune.</title>
        <authorList>
            <person name="Ohm R.A."/>
            <person name="de Jong J.F."/>
            <person name="Lugones L.G."/>
            <person name="Aerts A."/>
            <person name="Kothe E."/>
            <person name="Stajich J.E."/>
            <person name="de Vries R.P."/>
            <person name="Record E."/>
            <person name="Levasseur A."/>
            <person name="Baker S.E."/>
            <person name="Bartholomew K.A."/>
            <person name="Coutinho P.M."/>
            <person name="Erdmann S."/>
            <person name="Fowler T.J."/>
            <person name="Gathman A.C."/>
            <person name="Lombard V."/>
            <person name="Henrissat B."/>
            <person name="Knabe N."/>
            <person name="Kuees U."/>
            <person name="Lilly W.W."/>
            <person name="Lindquist E."/>
            <person name="Lucas S."/>
            <person name="Magnuson J.K."/>
            <person name="Piumi F."/>
            <person name="Raudaskoski M."/>
            <person name="Salamov A."/>
            <person name="Schmutz J."/>
            <person name="Schwarze F.W.M.R."/>
            <person name="vanKuyk P.A."/>
            <person name="Horton J.S."/>
            <person name="Grigoriev I.V."/>
            <person name="Woesten H.A.B."/>
        </authorList>
    </citation>
    <scope>NUCLEOTIDE SEQUENCE [LARGE SCALE GENOMIC DNA]</scope>
    <source>
        <strain evidence="15">H4-8 / FGSC 9210</strain>
    </source>
</reference>
<dbReference type="InterPro" id="IPR014001">
    <property type="entry name" value="Helicase_ATP-bd"/>
</dbReference>
<feature type="region of interest" description="Disordered" evidence="11">
    <location>
        <begin position="1020"/>
        <end position="1276"/>
    </location>
</feature>
<keyword evidence="5" id="KW-0067">ATP-binding</keyword>
<accession>D8PV31</accession>
<feature type="compositionally biased region" description="Basic residues" evidence="11">
    <location>
        <begin position="1048"/>
        <end position="1063"/>
    </location>
</feature>
<feature type="compositionally biased region" description="Acidic residues" evidence="11">
    <location>
        <begin position="939"/>
        <end position="948"/>
    </location>
</feature>
<dbReference type="VEuPathDB" id="FungiDB:SCHCODRAFT_01178759"/>
<dbReference type="InParanoid" id="D8PV31"/>
<evidence type="ECO:0000313" key="14">
    <source>
        <dbReference type="EMBL" id="EFJ00803.1"/>
    </source>
</evidence>
<feature type="region of interest" description="Disordered" evidence="11">
    <location>
        <begin position="939"/>
        <end position="997"/>
    </location>
</feature>
<dbReference type="HOGENOM" id="CLU_000335_0_4_1"/>
<dbReference type="KEGG" id="scm:SCHCO_01178759"/>
<gene>
    <name evidence="14" type="ORF">SCHCODRAFT_255881</name>
</gene>
<dbReference type="Proteomes" id="UP000007431">
    <property type="component" value="Unassembled WGS sequence"/>
</dbReference>
<dbReference type="PROSITE" id="PS51192">
    <property type="entry name" value="HELICASE_ATP_BIND_1"/>
    <property type="match status" value="1"/>
</dbReference>
<name>D8PV31_SCHCM</name>
<dbReference type="STRING" id="578458.D8PV31"/>
<comment type="catalytic activity">
    <reaction evidence="10">
        <text>ATP + H2O = ADP + phosphate + H(+)</text>
        <dbReference type="Rhea" id="RHEA:13065"/>
        <dbReference type="ChEBI" id="CHEBI:15377"/>
        <dbReference type="ChEBI" id="CHEBI:15378"/>
        <dbReference type="ChEBI" id="CHEBI:30616"/>
        <dbReference type="ChEBI" id="CHEBI:43474"/>
        <dbReference type="ChEBI" id="CHEBI:456216"/>
        <dbReference type="EC" id="5.6.2.4"/>
    </reaction>
</comment>
<dbReference type="PANTHER" id="PTHR47835:SF3">
    <property type="entry name" value="HELICASE FOR MEIOSIS 1"/>
    <property type="match status" value="1"/>
</dbReference>
<comment type="similarity">
    <text evidence="1">Belongs to the helicase family. SKI2 subfamily.</text>
</comment>
<dbReference type="InterPro" id="IPR057842">
    <property type="entry name" value="WH_MER3"/>
</dbReference>
<comment type="catalytic activity">
    <reaction evidence="8">
        <text>Couples ATP hydrolysis with the unwinding of duplex DNA by translocating in the 3'-5' direction.</text>
        <dbReference type="EC" id="5.6.2.4"/>
    </reaction>
</comment>
<dbReference type="InterPro" id="IPR001650">
    <property type="entry name" value="Helicase_C-like"/>
</dbReference>
<keyword evidence="3" id="KW-0378">Hydrolase</keyword>
<evidence type="ECO:0000256" key="3">
    <source>
        <dbReference type="ARBA" id="ARBA00022801"/>
    </source>
</evidence>
<evidence type="ECO:0000259" key="13">
    <source>
        <dbReference type="PROSITE" id="PS51194"/>
    </source>
</evidence>
<protein>
    <recommendedName>
        <fullName evidence="9">DNA 3'-5' helicase</fullName>
        <ecNumber evidence="9">5.6.2.4</ecNumber>
    </recommendedName>
</protein>
<feature type="domain" description="Helicase ATP-binding" evidence="12">
    <location>
        <begin position="140"/>
        <end position="319"/>
    </location>
</feature>
<keyword evidence="4" id="KW-0347">Helicase</keyword>
<dbReference type="SMART" id="SM00487">
    <property type="entry name" value="DEXDc"/>
    <property type="match status" value="1"/>
</dbReference>
<dbReference type="Gene3D" id="1.10.3380.10">
    <property type="entry name" value="Sec63 N-terminal domain-like domain"/>
    <property type="match status" value="2"/>
</dbReference>
<evidence type="ECO:0000256" key="6">
    <source>
        <dbReference type="ARBA" id="ARBA00023235"/>
    </source>
</evidence>
<dbReference type="RefSeq" id="XP_003035705.1">
    <property type="nucleotide sequence ID" value="XM_003035659.1"/>
</dbReference>
<dbReference type="PROSITE" id="PS51194">
    <property type="entry name" value="HELICASE_CTER"/>
    <property type="match status" value="1"/>
</dbReference>
<dbReference type="GO" id="GO:0003676">
    <property type="term" value="F:nucleic acid binding"/>
    <property type="evidence" value="ECO:0007669"/>
    <property type="project" value="InterPro"/>
</dbReference>
<dbReference type="GO" id="GO:0016787">
    <property type="term" value="F:hydrolase activity"/>
    <property type="evidence" value="ECO:0007669"/>
    <property type="project" value="UniProtKB-KW"/>
</dbReference>
<feature type="compositionally biased region" description="Polar residues" evidence="11">
    <location>
        <begin position="55"/>
        <end position="65"/>
    </location>
</feature>
<dbReference type="Pfam" id="PF00270">
    <property type="entry name" value="DEAD"/>
    <property type="match status" value="1"/>
</dbReference>
<dbReference type="CDD" id="cd18795">
    <property type="entry name" value="SF2_C_Ski2"/>
    <property type="match status" value="1"/>
</dbReference>
<dbReference type="FunFam" id="1.10.10.10:FF:000012">
    <property type="entry name" value="U5 small nuclear ribonucleoprotein helicase"/>
    <property type="match status" value="1"/>
</dbReference>
<dbReference type="eggNOG" id="KOG0952">
    <property type="taxonomic scope" value="Eukaryota"/>
</dbReference>
<evidence type="ECO:0000256" key="5">
    <source>
        <dbReference type="ARBA" id="ARBA00022840"/>
    </source>
</evidence>
<dbReference type="Pfam" id="PF00271">
    <property type="entry name" value="Helicase_C"/>
    <property type="match status" value="1"/>
</dbReference>
<dbReference type="OMA" id="VYGYQSH"/>
<dbReference type="GO" id="GO:0051321">
    <property type="term" value="P:meiotic cell cycle"/>
    <property type="evidence" value="ECO:0007669"/>
    <property type="project" value="UniProtKB-KW"/>
</dbReference>
<evidence type="ECO:0000256" key="11">
    <source>
        <dbReference type="SAM" id="MobiDB-lite"/>
    </source>
</evidence>
<dbReference type="InterPro" id="IPR036388">
    <property type="entry name" value="WH-like_DNA-bd_sf"/>
</dbReference>